<comment type="caution">
    <text evidence="2">The sequence shown here is derived from an EMBL/GenBank/DDBJ whole genome shotgun (WGS) entry which is preliminary data.</text>
</comment>
<keyword evidence="3" id="KW-1185">Reference proteome</keyword>
<accession>A0A4Y2JCB3</accession>
<name>A0A4Y2JCB3_ARAVE</name>
<organism evidence="2 3">
    <name type="scientific">Araneus ventricosus</name>
    <name type="common">Orbweaver spider</name>
    <name type="synonym">Epeira ventricosa</name>
    <dbReference type="NCBI Taxonomy" id="182803"/>
    <lineage>
        <taxon>Eukaryota</taxon>
        <taxon>Metazoa</taxon>
        <taxon>Ecdysozoa</taxon>
        <taxon>Arthropoda</taxon>
        <taxon>Chelicerata</taxon>
        <taxon>Arachnida</taxon>
        <taxon>Araneae</taxon>
        <taxon>Araneomorphae</taxon>
        <taxon>Entelegynae</taxon>
        <taxon>Araneoidea</taxon>
        <taxon>Araneidae</taxon>
        <taxon>Araneus</taxon>
    </lineage>
</organism>
<reference evidence="2 3" key="1">
    <citation type="journal article" date="2019" name="Sci. Rep.">
        <title>Orb-weaving spider Araneus ventricosus genome elucidates the spidroin gene catalogue.</title>
        <authorList>
            <person name="Kono N."/>
            <person name="Nakamura H."/>
            <person name="Ohtoshi R."/>
            <person name="Moran D.A.P."/>
            <person name="Shinohara A."/>
            <person name="Yoshida Y."/>
            <person name="Fujiwara M."/>
            <person name="Mori M."/>
            <person name="Tomita M."/>
            <person name="Arakawa K."/>
        </authorList>
    </citation>
    <scope>NUCLEOTIDE SEQUENCE [LARGE SCALE GENOMIC DNA]</scope>
</reference>
<protein>
    <submittedName>
        <fullName evidence="2">Uncharacterized protein</fullName>
    </submittedName>
</protein>
<feature type="region of interest" description="Disordered" evidence="1">
    <location>
        <begin position="37"/>
        <end position="63"/>
    </location>
</feature>
<evidence type="ECO:0000313" key="3">
    <source>
        <dbReference type="Proteomes" id="UP000499080"/>
    </source>
</evidence>
<evidence type="ECO:0000313" key="2">
    <source>
        <dbReference type="EMBL" id="GBM87707.1"/>
    </source>
</evidence>
<gene>
    <name evidence="2" type="ORF">AVEN_57224_1</name>
</gene>
<dbReference type="AlphaFoldDB" id="A0A4Y2JCB3"/>
<sequence>MDPNKGRQLPALDLLSLGTYLRGGTGIYHCRECNDSPTAASSSSQGINYSPSTMEPNKGRQLPALDLPSLSTYLRGGIGI</sequence>
<proteinExistence type="predicted"/>
<evidence type="ECO:0000256" key="1">
    <source>
        <dbReference type="SAM" id="MobiDB-lite"/>
    </source>
</evidence>
<feature type="compositionally biased region" description="Polar residues" evidence="1">
    <location>
        <begin position="37"/>
        <end position="55"/>
    </location>
</feature>
<dbReference type="Proteomes" id="UP000499080">
    <property type="component" value="Unassembled WGS sequence"/>
</dbReference>
<dbReference type="EMBL" id="BGPR01003403">
    <property type="protein sequence ID" value="GBM87707.1"/>
    <property type="molecule type" value="Genomic_DNA"/>
</dbReference>